<dbReference type="PANTHER" id="PTHR46696:SF1">
    <property type="entry name" value="CYTOCHROME P450 YJIB-RELATED"/>
    <property type="match status" value="1"/>
</dbReference>
<dbReference type="EMBL" id="JACHDO010000001">
    <property type="protein sequence ID" value="MBB5491247.1"/>
    <property type="molecule type" value="Genomic_DNA"/>
</dbReference>
<accession>A0A840WHT8</accession>
<dbReference type="GO" id="GO:0004497">
    <property type="term" value="F:monooxygenase activity"/>
    <property type="evidence" value="ECO:0007669"/>
    <property type="project" value="UniProtKB-KW"/>
</dbReference>
<dbReference type="InterPro" id="IPR001128">
    <property type="entry name" value="Cyt_P450"/>
</dbReference>
<dbReference type="SUPFAM" id="SSF48264">
    <property type="entry name" value="Cytochrome P450"/>
    <property type="match status" value="1"/>
</dbReference>
<comment type="similarity">
    <text evidence="1 7">Belongs to the cytochrome P450 family.</text>
</comment>
<dbReference type="FunFam" id="1.10.630.10:FF:000018">
    <property type="entry name" value="Cytochrome P450 monooxygenase"/>
    <property type="match status" value="1"/>
</dbReference>
<dbReference type="RefSeq" id="WP_184364961.1">
    <property type="nucleotide sequence ID" value="NZ_BAAAKM010000045.1"/>
</dbReference>
<sequence length="368" mass="40027">MAVRALTGHDVIMEALAHPGVRKEARHWRPWAQGEIPMDWPLISWVAPDNMLTADGDRHRRLRTLVSQAFTPRRVELLRPRVEEIVTELLDAAADSGAGTDPVDLKAALALPLPMTVISELFGVGAEHRDTLHTLIHRVFDTTTPPDVAAQTNADMLALLAELAEEKAKNPGDDLTSALLEARAEGDEKLSQTELVWTLILMIGAGYETTMNLIANAAHALLTHPEQLALVRSGEASWADVVEETLRWDASIQYLPLRYTAEDVTLGGVRVPKGEALLMGFGAAGRDPEQHGGDAHVFNLRREQRGHLAFSHGPHFCLGAGLARLEGTTALEALFSRFPDIRLAEGEEVPESPSIVSRGAARLPVVLG</sequence>
<dbReference type="CDD" id="cd11029">
    <property type="entry name" value="CYP107-like"/>
    <property type="match status" value="1"/>
</dbReference>
<keyword evidence="2 7" id="KW-0349">Heme</keyword>
<dbReference type="InterPro" id="IPR002397">
    <property type="entry name" value="Cyt_P450_B"/>
</dbReference>
<reference evidence="8 9" key="1">
    <citation type="submission" date="2020-08" db="EMBL/GenBank/DDBJ databases">
        <title>Sequencing the genomes of 1000 actinobacteria strains.</title>
        <authorList>
            <person name="Klenk H.-P."/>
        </authorList>
    </citation>
    <scope>NUCLEOTIDE SEQUENCE [LARGE SCALE GENOMIC DNA]</scope>
    <source>
        <strain evidence="8 9">DSM 44598</strain>
    </source>
</reference>
<evidence type="ECO:0000256" key="1">
    <source>
        <dbReference type="ARBA" id="ARBA00010617"/>
    </source>
</evidence>
<evidence type="ECO:0000313" key="8">
    <source>
        <dbReference type="EMBL" id="MBB5491247.1"/>
    </source>
</evidence>
<gene>
    <name evidence="8" type="ORF">HNR07_002384</name>
</gene>
<protein>
    <submittedName>
        <fullName evidence="8">Cytochrome P450</fullName>
    </submittedName>
</protein>
<evidence type="ECO:0000256" key="4">
    <source>
        <dbReference type="ARBA" id="ARBA00023002"/>
    </source>
</evidence>
<dbReference type="Pfam" id="PF00067">
    <property type="entry name" value="p450"/>
    <property type="match status" value="2"/>
</dbReference>
<dbReference type="InterPro" id="IPR017972">
    <property type="entry name" value="Cyt_P450_CS"/>
</dbReference>
<name>A0A840WHT8_9ACTN</name>
<dbReference type="Gene3D" id="1.10.630.10">
    <property type="entry name" value="Cytochrome P450"/>
    <property type="match status" value="1"/>
</dbReference>
<dbReference type="PANTHER" id="PTHR46696">
    <property type="entry name" value="P450, PUTATIVE (EUROFUNG)-RELATED"/>
    <property type="match status" value="1"/>
</dbReference>
<keyword evidence="6 7" id="KW-0503">Monooxygenase</keyword>
<dbReference type="Proteomes" id="UP000579647">
    <property type="component" value="Unassembled WGS sequence"/>
</dbReference>
<dbReference type="PROSITE" id="PS00086">
    <property type="entry name" value="CYTOCHROME_P450"/>
    <property type="match status" value="1"/>
</dbReference>
<evidence type="ECO:0000256" key="2">
    <source>
        <dbReference type="ARBA" id="ARBA00022617"/>
    </source>
</evidence>
<keyword evidence="9" id="KW-1185">Reference proteome</keyword>
<proteinExistence type="inferred from homology"/>
<keyword evidence="4 7" id="KW-0560">Oxidoreductase</keyword>
<dbReference type="GO" id="GO:0020037">
    <property type="term" value="F:heme binding"/>
    <property type="evidence" value="ECO:0007669"/>
    <property type="project" value="InterPro"/>
</dbReference>
<dbReference type="GO" id="GO:0016705">
    <property type="term" value="F:oxidoreductase activity, acting on paired donors, with incorporation or reduction of molecular oxygen"/>
    <property type="evidence" value="ECO:0007669"/>
    <property type="project" value="InterPro"/>
</dbReference>
<dbReference type="AlphaFoldDB" id="A0A840WHT8"/>
<evidence type="ECO:0000256" key="7">
    <source>
        <dbReference type="RuleBase" id="RU000461"/>
    </source>
</evidence>
<keyword evidence="3 7" id="KW-0479">Metal-binding</keyword>
<comment type="caution">
    <text evidence="8">The sequence shown here is derived from an EMBL/GenBank/DDBJ whole genome shotgun (WGS) entry which is preliminary data.</text>
</comment>
<organism evidence="8 9">
    <name type="scientific">Nocardiopsis metallicus</name>
    <dbReference type="NCBI Taxonomy" id="179819"/>
    <lineage>
        <taxon>Bacteria</taxon>
        <taxon>Bacillati</taxon>
        <taxon>Actinomycetota</taxon>
        <taxon>Actinomycetes</taxon>
        <taxon>Streptosporangiales</taxon>
        <taxon>Nocardiopsidaceae</taxon>
        <taxon>Nocardiopsis</taxon>
    </lineage>
</organism>
<dbReference type="GO" id="GO:0005506">
    <property type="term" value="F:iron ion binding"/>
    <property type="evidence" value="ECO:0007669"/>
    <property type="project" value="InterPro"/>
</dbReference>
<evidence type="ECO:0000256" key="3">
    <source>
        <dbReference type="ARBA" id="ARBA00022723"/>
    </source>
</evidence>
<dbReference type="InterPro" id="IPR036396">
    <property type="entry name" value="Cyt_P450_sf"/>
</dbReference>
<keyword evidence="5 7" id="KW-0408">Iron</keyword>
<evidence type="ECO:0000256" key="6">
    <source>
        <dbReference type="ARBA" id="ARBA00023033"/>
    </source>
</evidence>
<evidence type="ECO:0000313" key="9">
    <source>
        <dbReference type="Proteomes" id="UP000579647"/>
    </source>
</evidence>
<dbReference type="PRINTS" id="PR00359">
    <property type="entry name" value="BP450"/>
</dbReference>
<evidence type="ECO:0000256" key="5">
    <source>
        <dbReference type="ARBA" id="ARBA00023004"/>
    </source>
</evidence>